<evidence type="ECO:0000259" key="1">
    <source>
        <dbReference type="Pfam" id="PF04321"/>
    </source>
</evidence>
<feature type="non-terminal residue" evidence="2">
    <location>
        <position position="1"/>
    </location>
</feature>
<proteinExistence type="predicted"/>
<protein>
    <recommendedName>
        <fullName evidence="1">RmlD-like substrate binding domain-containing protein</fullName>
    </recommendedName>
</protein>
<accession>A0A0F9D366</accession>
<dbReference type="InterPro" id="IPR036291">
    <property type="entry name" value="NAD(P)-bd_dom_sf"/>
</dbReference>
<dbReference type="Gene3D" id="3.40.50.720">
    <property type="entry name" value="NAD(P)-binding Rossmann-like Domain"/>
    <property type="match status" value="1"/>
</dbReference>
<name>A0A0F9D366_9ZZZZ</name>
<dbReference type="SUPFAM" id="SSF51735">
    <property type="entry name" value="NAD(P)-binding Rossmann-fold domains"/>
    <property type="match status" value="1"/>
</dbReference>
<dbReference type="Gene3D" id="3.90.25.10">
    <property type="entry name" value="UDP-galactose 4-epimerase, domain 1"/>
    <property type="match status" value="1"/>
</dbReference>
<feature type="domain" description="RmlD-like substrate binding" evidence="1">
    <location>
        <begin position="6"/>
        <end position="118"/>
    </location>
</feature>
<gene>
    <name evidence="2" type="ORF">LCGC14_2249980</name>
</gene>
<sequence>HIWGRKSIIAMTGWLFGSRKDHQFVDIIRESLANGSNLGITNNNFGTPTSCYDFAKSVVDLMRKQHYGEFTIANEGKVSRWQYAAAVCAALGKQNPFHIDNDFKEKAARPYDSSLESTLPSRPYEEALCDYLSQ</sequence>
<dbReference type="AlphaFoldDB" id="A0A0F9D366"/>
<dbReference type="EMBL" id="LAZR01030647">
    <property type="protein sequence ID" value="KKL55979.1"/>
    <property type="molecule type" value="Genomic_DNA"/>
</dbReference>
<comment type="caution">
    <text evidence="2">The sequence shown here is derived from an EMBL/GenBank/DDBJ whole genome shotgun (WGS) entry which is preliminary data.</text>
</comment>
<dbReference type="InterPro" id="IPR029903">
    <property type="entry name" value="RmlD-like-bd"/>
</dbReference>
<organism evidence="2">
    <name type="scientific">marine sediment metagenome</name>
    <dbReference type="NCBI Taxonomy" id="412755"/>
    <lineage>
        <taxon>unclassified sequences</taxon>
        <taxon>metagenomes</taxon>
        <taxon>ecological metagenomes</taxon>
    </lineage>
</organism>
<dbReference type="Pfam" id="PF04321">
    <property type="entry name" value="RmlD_sub_bind"/>
    <property type="match status" value="1"/>
</dbReference>
<evidence type="ECO:0000313" key="2">
    <source>
        <dbReference type="EMBL" id="KKL55979.1"/>
    </source>
</evidence>
<reference evidence="2" key="1">
    <citation type="journal article" date="2015" name="Nature">
        <title>Complex archaea that bridge the gap between prokaryotes and eukaryotes.</title>
        <authorList>
            <person name="Spang A."/>
            <person name="Saw J.H."/>
            <person name="Jorgensen S.L."/>
            <person name="Zaremba-Niedzwiedzka K."/>
            <person name="Martijn J."/>
            <person name="Lind A.E."/>
            <person name="van Eijk R."/>
            <person name="Schleper C."/>
            <person name="Guy L."/>
            <person name="Ettema T.J."/>
        </authorList>
    </citation>
    <scope>NUCLEOTIDE SEQUENCE</scope>
</reference>